<dbReference type="Pfam" id="PF00348">
    <property type="entry name" value="polyprenyl_synt"/>
    <property type="match status" value="1"/>
</dbReference>
<organism evidence="9">
    <name type="scientific">Chlamydomonas euryale</name>
    <dbReference type="NCBI Taxonomy" id="1486919"/>
    <lineage>
        <taxon>Eukaryota</taxon>
        <taxon>Viridiplantae</taxon>
        <taxon>Chlorophyta</taxon>
        <taxon>core chlorophytes</taxon>
        <taxon>Chlorophyceae</taxon>
        <taxon>CS clade</taxon>
        <taxon>Chlamydomonadales</taxon>
        <taxon>Chlamydomonadaceae</taxon>
        <taxon>Chlamydomonas</taxon>
    </lineage>
</organism>
<dbReference type="CDD" id="cd00685">
    <property type="entry name" value="Trans_IPPS_HT"/>
    <property type="match status" value="1"/>
</dbReference>
<keyword evidence="6" id="KW-0414">Isoprene biosynthesis</keyword>
<evidence type="ECO:0000256" key="4">
    <source>
        <dbReference type="ARBA" id="ARBA00022723"/>
    </source>
</evidence>
<dbReference type="PANTHER" id="PTHR12001">
    <property type="entry name" value="GERANYLGERANYL PYROPHOSPHATE SYNTHASE"/>
    <property type="match status" value="1"/>
</dbReference>
<proteinExistence type="inferred from homology"/>
<comment type="similarity">
    <text evidence="2 7">Belongs to the FPP/GGPP synthase family.</text>
</comment>
<evidence type="ECO:0000256" key="7">
    <source>
        <dbReference type="RuleBase" id="RU004466"/>
    </source>
</evidence>
<evidence type="ECO:0000313" key="9">
    <source>
        <dbReference type="EMBL" id="CAD8309299.1"/>
    </source>
</evidence>
<evidence type="ECO:0000256" key="5">
    <source>
        <dbReference type="ARBA" id="ARBA00022842"/>
    </source>
</evidence>
<dbReference type="EMBL" id="HBEC01043154">
    <property type="protein sequence ID" value="CAD8309299.1"/>
    <property type="molecule type" value="Transcribed_RNA"/>
</dbReference>
<gene>
    <name evidence="9" type="ORF">CEUR00632_LOCUS20110</name>
</gene>
<dbReference type="GO" id="GO:0004659">
    <property type="term" value="F:prenyltransferase activity"/>
    <property type="evidence" value="ECO:0007669"/>
    <property type="project" value="InterPro"/>
</dbReference>
<dbReference type="GO" id="GO:1990234">
    <property type="term" value="C:transferase complex"/>
    <property type="evidence" value="ECO:0007669"/>
    <property type="project" value="TreeGrafter"/>
</dbReference>
<dbReference type="AlphaFoldDB" id="A0A7R9VZB1"/>
<keyword evidence="4" id="KW-0479">Metal-binding</keyword>
<dbReference type="InterPro" id="IPR008949">
    <property type="entry name" value="Isoprenoid_synthase_dom_sf"/>
</dbReference>
<dbReference type="InterPro" id="IPR033749">
    <property type="entry name" value="Polyprenyl_synt_CS"/>
</dbReference>
<evidence type="ECO:0000256" key="6">
    <source>
        <dbReference type="ARBA" id="ARBA00023229"/>
    </source>
</evidence>
<dbReference type="SUPFAM" id="SSF48576">
    <property type="entry name" value="Terpenoid synthases"/>
    <property type="match status" value="1"/>
</dbReference>
<name>A0A7R9VZB1_9CHLO</name>
<dbReference type="GO" id="GO:0008299">
    <property type="term" value="P:isoprenoid biosynthetic process"/>
    <property type="evidence" value="ECO:0007669"/>
    <property type="project" value="UniProtKB-KW"/>
</dbReference>
<dbReference type="PROSITE" id="PS00723">
    <property type="entry name" value="POLYPRENYL_SYNTHASE_1"/>
    <property type="match status" value="1"/>
</dbReference>
<accession>A0A7R9VZB1</accession>
<evidence type="ECO:0000256" key="8">
    <source>
        <dbReference type="SAM" id="MobiDB-lite"/>
    </source>
</evidence>
<keyword evidence="5" id="KW-0460">Magnesium</keyword>
<evidence type="ECO:0000256" key="1">
    <source>
        <dbReference type="ARBA" id="ARBA00001946"/>
    </source>
</evidence>
<dbReference type="Gene3D" id="1.10.600.10">
    <property type="entry name" value="Farnesyl Diphosphate Synthase"/>
    <property type="match status" value="1"/>
</dbReference>
<comment type="cofactor">
    <cofactor evidence="1">
        <name>Mg(2+)</name>
        <dbReference type="ChEBI" id="CHEBI:18420"/>
    </cofactor>
</comment>
<feature type="compositionally biased region" description="Polar residues" evidence="8">
    <location>
        <begin position="1"/>
        <end position="12"/>
    </location>
</feature>
<protein>
    <submittedName>
        <fullName evidence="9">Uncharacterized protein</fullName>
    </submittedName>
</protein>
<keyword evidence="3 7" id="KW-0808">Transferase</keyword>
<reference evidence="9" key="1">
    <citation type="submission" date="2021-01" db="EMBL/GenBank/DDBJ databases">
        <authorList>
            <person name="Corre E."/>
            <person name="Pelletier E."/>
            <person name="Niang G."/>
            <person name="Scheremetjew M."/>
            <person name="Finn R."/>
            <person name="Kale V."/>
            <person name="Holt S."/>
            <person name="Cochrane G."/>
            <person name="Meng A."/>
            <person name="Brown T."/>
            <person name="Cohen L."/>
        </authorList>
    </citation>
    <scope>NUCLEOTIDE SEQUENCE</scope>
    <source>
        <strain evidence="9">CCMP219</strain>
    </source>
</reference>
<dbReference type="SFLD" id="SFLDS00005">
    <property type="entry name" value="Isoprenoid_Synthase_Type_I"/>
    <property type="match status" value="1"/>
</dbReference>
<dbReference type="GO" id="GO:0046872">
    <property type="term" value="F:metal ion binding"/>
    <property type="evidence" value="ECO:0007669"/>
    <property type="project" value="UniProtKB-KW"/>
</dbReference>
<dbReference type="PROSITE" id="PS00444">
    <property type="entry name" value="POLYPRENYL_SYNTHASE_2"/>
    <property type="match status" value="1"/>
</dbReference>
<sequence length="305" mass="32838">MGQPTGSRSSRPQLVHRLSPSPPQPEFLKVDHRPASEFAPELRRRQQRLAEISETIHVASLLHDDVIDDATTRRGITALNCDVGNKVAILAGDFLLARASVSLAALENTDVVKLMSQVLENLVAGEIMQMTATQEQLTDMDFYLRKTYCKTAALMANSAKSVAVLAGASDAVAAVAEGYGRHLGLAFQIVDDLLDLTSSATILGKPALNDIKSGLATAPVLFAAEEQPALRPLILRRFKSDGDLGKAVSLISQSSGLRRAKELAEHHAHMAASLIRALPDAESEHAARCRAALIKITQRVLSRSK</sequence>
<evidence type="ECO:0000256" key="2">
    <source>
        <dbReference type="ARBA" id="ARBA00006706"/>
    </source>
</evidence>
<dbReference type="GO" id="GO:0006744">
    <property type="term" value="P:ubiquinone biosynthetic process"/>
    <property type="evidence" value="ECO:0007669"/>
    <property type="project" value="TreeGrafter"/>
</dbReference>
<evidence type="ECO:0000256" key="3">
    <source>
        <dbReference type="ARBA" id="ARBA00022679"/>
    </source>
</evidence>
<dbReference type="InterPro" id="IPR000092">
    <property type="entry name" value="Polyprenyl_synt"/>
</dbReference>
<dbReference type="PANTHER" id="PTHR12001:SF69">
    <property type="entry name" value="ALL TRANS-POLYPRENYL-DIPHOSPHATE SYNTHASE PDSS1"/>
    <property type="match status" value="1"/>
</dbReference>
<feature type="region of interest" description="Disordered" evidence="8">
    <location>
        <begin position="1"/>
        <end position="31"/>
    </location>
</feature>